<dbReference type="AlphaFoldDB" id="A0A839Z183"/>
<name>A0A839Z183_9SPHN</name>
<keyword evidence="3" id="KW-1185">Reference proteome</keyword>
<protein>
    <submittedName>
        <fullName evidence="2">Putative PurR-regulated permease PerM</fullName>
    </submittedName>
</protein>
<comment type="caution">
    <text evidence="2">The sequence shown here is derived from an EMBL/GenBank/DDBJ whole genome shotgun (WGS) entry which is preliminary data.</text>
</comment>
<gene>
    <name evidence="2" type="ORF">FHS50_000455</name>
</gene>
<dbReference type="Proteomes" id="UP000578569">
    <property type="component" value="Unassembled WGS sequence"/>
</dbReference>
<keyword evidence="1" id="KW-0812">Transmembrane</keyword>
<sequence>METVATDTRPDHNSLGKAAGITGILALILSFVPFIGFVSWLLAPLAILFSLFALRRTPRSMAIVGLITGALALVVCFTWIGATKSVGEAMSADTFNPSGEARDNSNAEVMDASIKTLWNDIEANKVAAGQRYGGKRLAFTDEKIADFGGDATNPSIQIIGKSDGYLNYFVTASFSEKDGPAIAQMAKGDGVSFICNEISESFGEGYNLRECTLGH</sequence>
<dbReference type="EMBL" id="JACICF010000001">
    <property type="protein sequence ID" value="MBB3763432.1"/>
    <property type="molecule type" value="Genomic_DNA"/>
</dbReference>
<evidence type="ECO:0000313" key="2">
    <source>
        <dbReference type="EMBL" id="MBB3763432.1"/>
    </source>
</evidence>
<feature type="transmembrane region" description="Helical" evidence="1">
    <location>
        <begin position="20"/>
        <end position="49"/>
    </location>
</feature>
<evidence type="ECO:0000256" key="1">
    <source>
        <dbReference type="SAM" id="Phobius"/>
    </source>
</evidence>
<reference evidence="2 3" key="1">
    <citation type="submission" date="2020-08" db="EMBL/GenBank/DDBJ databases">
        <title>Genomic Encyclopedia of Type Strains, Phase IV (KMG-IV): sequencing the most valuable type-strain genomes for metagenomic binning, comparative biology and taxonomic classification.</title>
        <authorList>
            <person name="Goeker M."/>
        </authorList>
    </citation>
    <scope>NUCLEOTIDE SEQUENCE [LARGE SCALE GENOMIC DNA]</scope>
    <source>
        <strain evidence="2 3">DSM 24194</strain>
    </source>
</reference>
<proteinExistence type="predicted"/>
<dbReference type="RefSeq" id="WP_183932780.1">
    <property type="nucleotide sequence ID" value="NZ_JACICF010000001.1"/>
</dbReference>
<organism evidence="2 3">
    <name type="scientific">Sphingomicrobium lutaoense</name>
    <dbReference type="NCBI Taxonomy" id="515949"/>
    <lineage>
        <taxon>Bacteria</taxon>
        <taxon>Pseudomonadati</taxon>
        <taxon>Pseudomonadota</taxon>
        <taxon>Alphaproteobacteria</taxon>
        <taxon>Sphingomonadales</taxon>
        <taxon>Sphingomonadaceae</taxon>
        <taxon>Sphingomicrobium</taxon>
    </lineage>
</organism>
<accession>A0A839Z183</accession>
<keyword evidence="1" id="KW-1133">Transmembrane helix</keyword>
<feature type="transmembrane region" description="Helical" evidence="1">
    <location>
        <begin position="61"/>
        <end position="82"/>
    </location>
</feature>
<keyword evidence="1" id="KW-0472">Membrane</keyword>
<evidence type="ECO:0000313" key="3">
    <source>
        <dbReference type="Proteomes" id="UP000578569"/>
    </source>
</evidence>